<organism evidence="1 2">
    <name type="scientific">Pseudoduganella armeniaca</name>
    <dbReference type="NCBI Taxonomy" id="2072590"/>
    <lineage>
        <taxon>Bacteria</taxon>
        <taxon>Pseudomonadati</taxon>
        <taxon>Pseudomonadota</taxon>
        <taxon>Betaproteobacteria</taxon>
        <taxon>Burkholderiales</taxon>
        <taxon>Oxalobacteraceae</taxon>
        <taxon>Telluria group</taxon>
        <taxon>Pseudoduganella</taxon>
    </lineage>
</organism>
<accession>A0A2R4CB48</accession>
<keyword evidence="2" id="KW-1185">Reference proteome</keyword>
<dbReference type="RefSeq" id="WP_107142205.1">
    <property type="nucleotide sequence ID" value="NZ_CP028324.1"/>
</dbReference>
<gene>
    <name evidence="1" type="ORF">C9I28_15175</name>
</gene>
<protein>
    <submittedName>
        <fullName evidence="1">Uncharacterized protein</fullName>
    </submittedName>
</protein>
<dbReference type="KEGG" id="masz:C9I28_15175"/>
<evidence type="ECO:0000313" key="1">
    <source>
        <dbReference type="EMBL" id="AVR96856.1"/>
    </source>
</evidence>
<dbReference type="OrthoDB" id="8775091at2"/>
<dbReference type="Proteomes" id="UP000240505">
    <property type="component" value="Chromosome"/>
</dbReference>
<sequence>MGKTAMTMTVALLLAAGIHDNVRAGGQAMGDVGMQLAVDSREGHVRVDVRLENRGARPVYVPRALAAARQLDGRLFDVRDARTGEPVQYQGRMVKRGPLTADDYLVLAPGATHRHSIDITSAYAFAPGTHEYRLGYQGAAAPDVQALVAGTATAGLAAPAVTFTYTAR</sequence>
<name>A0A2R4CB48_9BURK</name>
<reference evidence="1 2" key="1">
    <citation type="submission" date="2018-03" db="EMBL/GenBank/DDBJ databases">
        <title>Massilia armeniaca sp. nov., isolated from desert soil.</title>
        <authorList>
            <person name="Huang H."/>
            <person name="Ren M."/>
        </authorList>
    </citation>
    <scope>NUCLEOTIDE SEQUENCE [LARGE SCALE GENOMIC DNA]</scope>
    <source>
        <strain evidence="1 2">ZMN-3</strain>
    </source>
</reference>
<dbReference type="EMBL" id="CP028324">
    <property type="protein sequence ID" value="AVR96856.1"/>
    <property type="molecule type" value="Genomic_DNA"/>
</dbReference>
<evidence type="ECO:0000313" key="2">
    <source>
        <dbReference type="Proteomes" id="UP000240505"/>
    </source>
</evidence>
<dbReference type="AlphaFoldDB" id="A0A2R4CB48"/>
<proteinExistence type="predicted"/>
<dbReference type="Gene3D" id="2.60.40.2970">
    <property type="match status" value="1"/>
</dbReference>